<reference evidence="6 7" key="1">
    <citation type="submission" date="2021-06" db="EMBL/GenBank/DDBJ databases">
        <title>Caerostris extrusa draft genome.</title>
        <authorList>
            <person name="Kono N."/>
            <person name="Arakawa K."/>
        </authorList>
    </citation>
    <scope>NUCLEOTIDE SEQUENCE [LARGE SCALE GENOMIC DNA]</scope>
</reference>
<evidence type="ECO:0000256" key="4">
    <source>
        <dbReference type="ARBA" id="ARBA00023136"/>
    </source>
</evidence>
<comment type="subcellular location">
    <subcellularLocation>
        <location evidence="1">Membrane</location>
        <topology evidence="1">Multi-pass membrane protein</topology>
    </subcellularLocation>
</comment>
<feature type="transmembrane region" description="Helical" evidence="5">
    <location>
        <begin position="111"/>
        <end position="133"/>
    </location>
</feature>
<feature type="transmembrane region" description="Helical" evidence="5">
    <location>
        <begin position="49"/>
        <end position="70"/>
    </location>
</feature>
<protein>
    <submittedName>
        <fullName evidence="6">Organic cation transporter protein</fullName>
    </submittedName>
</protein>
<dbReference type="SUPFAM" id="SSF103473">
    <property type="entry name" value="MFS general substrate transporter"/>
    <property type="match status" value="1"/>
</dbReference>
<keyword evidence="4 5" id="KW-0472">Membrane</keyword>
<keyword evidence="3 5" id="KW-1133">Transmembrane helix</keyword>
<dbReference type="InterPro" id="IPR036259">
    <property type="entry name" value="MFS_trans_sf"/>
</dbReference>
<keyword evidence="7" id="KW-1185">Reference proteome</keyword>
<feature type="transmembrane region" description="Helical" evidence="5">
    <location>
        <begin position="76"/>
        <end position="99"/>
    </location>
</feature>
<evidence type="ECO:0000256" key="3">
    <source>
        <dbReference type="ARBA" id="ARBA00022989"/>
    </source>
</evidence>
<evidence type="ECO:0000313" key="7">
    <source>
        <dbReference type="Proteomes" id="UP001054945"/>
    </source>
</evidence>
<evidence type="ECO:0000256" key="1">
    <source>
        <dbReference type="ARBA" id="ARBA00004141"/>
    </source>
</evidence>
<proteinExistence type="predicted"/>
<dbReference type="Gene3D" id="1.20.1250.20">
    <property type="entry name" value="MFS general substrate transporter like domains"/>
    <property type="match status" value="1"/>
</dbReference>
<evidence type="ECO:0000256" key="2">
    <source>
        <dbReference type="ARBA" id="ARBA00022692"/>
    </source>
</evidence>
<dbReference type="GO" id="GO:0016020">
    <property type="term" value="C:membrane"/>
    <property type="evidence" value="ECO:0007669"/>
    <property type="project" value="UniProtKB-SubCell"/>
</dbReference>
<comment type="caution">
    <text evidence="6">The sequence shown here is derived from an EMBL/GenBank/DDBJ whole genome shotgun (WGS) entry which is preliminary data.</text>
</comment>
<evidence type="ECO:0000256" key="5">
    <source>
        <dbReference type="SAM" id="Phobius"/>
    </source>
</evidence>
<gene>
    <name evidence="6" type="primary">Orct</name>
    <name evidence="6" type="ORF">CEXT_182991</name>
</gene>
<organism evidence="6 7">
    <name type="scientific">Caerostris extrusa</name>
    <name type="common">Bark spider</name>
    <name type="synonym">Caerostris bankana</name>
    <dbReference type="NCBI Taxonomy" id="172846"/>
    <lineage>
        <taxon>Eukaryota</taxon>
        <taxon>Metazoa</taxon>
        <taxon>Ecdysozoa</taxon>
        <taxon>Arthropoda</taxon>
        <taxon>Chelicerata</taxon>
        <taxon>Arachnida</taxon>
        <taxon>Araneae</taxon>
        <taxon>Araneomorphae</taxon>
        <taxon>Entelegynae</taxon>
        <taxon>Araneoidea</taxon>
        <taxon>Araneidae</taxon>
        <taxon>Caerostris</taxon>
    </lineage>
</organism>
<dbReference type="AlphaFoldDB" id="A0AAV4NLI6"/>
<accession>A0AAV4NLI6</accession>
<feature type="transmembrane region" description="Helical" evidence="5">
    <location>
        <begin position="145"/>
        <end position="165"/>
    </location>
</feature>
<name>A0AAV4NLI6_CAEEX</name>
<dbReference type="Proteomes" id="UP001054945">
    <property type="component" value="Unassembled WGS sequence"/>
</dbReference>
<evidence type="ECO:0000313" key="6">
    <source>
        <dbReference type="EMBL" id="GIX84596.1"/>
    </source>
</evidence>
<sequence>MRGSESVHVLRFVIHNNDLAGNPYLNFFLAGVLEFFLRNPILGYQEEGFGDPPIALMMVGGIACAAIALYSTKLSWLSTSFAMVGKFCVTGSFGLMYLYTGELFPTVVRNVTLGSCSMCARIGSILAPLYGTARTYREGKATHPAVPNILYGLLALSSGVLAFLLPETRDQKLPDTLEEGENFGKLMELESPEDSEKEAVIEYPLEDFSESTGEENILNETK</sequence>
<keyword evidence="2 5" id="KW-0812">Transmembrane</keyword>
<feature type="transmembrane region" description="Helical" evidence="5">
    <location>
        <begin position="20"/>
        <end position="37"/>
    </location>
</feature>
<dbReference type="PANTHER" id="PTHR24064">
    <property type="entry name" value="SOLUTE CARRIER FAMILY 22 MEMBER"/>
    <property type="match status" value="1"/>
</dbReference>
<dbReference type="EMBL" id="BPLR01003441">
    <property type="protein sequence ID" value="GIX84596.1"/>
    <property type="molecule type" value="Genomic_DNA"/>
</dbReference>